<evidence type="ECO:0000256" key="1">
    <source>
        <dbReference type="SAM" id="Coils"/>
    </source>
</evidence>
<proteinExistence type="predicted"/>
<name>A0A6T7X0K3_9CHLO</name>
<feature type="region of interest" description="Disordered" evidence="2">
    <location>
        <begin position="49"/>
        <end position="87"/>
    </location>
</feature>
<feature type="region of interest" description="Disordered" evidence="2">
    <location>
        <begin position="1"/>
        <end position="29"/>
    </location>
</feature>
<dbReference type="EMBL" id="HBFA01024910">
    <property type="protein sequence ID" value="CAD8675374.1"/>
    <property type="molecule type" value="Transcribed_RNA"/>
</dbReference>
<organism evidence="3">
    <name type="scientific">Pyramimonas obovata</name>
    <dbReference type="NCBI Taxonomy" id="1411642"/>
    <lineage>
        <taxon>Eukaryota</taxon>
        <taxon>Viridiplantae</taxon>
        <taxon>Chlorophyta</taxon>
        <taxon>Pyramimonadophyceae</taxon>
        <taxon>Pyramimonadales</taxon>
        <taxon>Pyramimonadaceae</taxon>
        <taxon>Pyramimonas</taxon>
        <taxon>Pyramimonas incertae sedis</taxon>
    </lineage>
</organism>
<feature type="coiled-coil region" evidence="1">
    <location>
        <begin position="273"/>
        <end position="321"/>
    </location>
</feature>
<gene>
    <name evidence="3" type="ORF">POBO1169_LOCUS12664</name>
    <name evidence="4" type="ORF">POBO1169_LOCUS12665</name>
</gene>
<evidence type="ECO:0000313" key="3">
    <source>
        <dbReference type="EMBL" id="CAD8675372.1"/>
    </source>
</evidence>
<sequence length="349" mass="39312">MEGTPVQSEGTPQPVDSQASTAKGSATVSLSWKDRFTQAKSTMFSMTGSLVSPLSAPSRPAVQPQARLTSEGRSGAQAVSNSESSNGPIVRVMLLVQERPSHGGSNSIKRDFLTAQKEQFEQQFQGEKRVWTEQLSEARKEMAELRDELEDLKTDNARIQEKCSQEEKRAEAQAVQIQDMRDTHKALVTLFEEVEEEADEYVTDIEELEQKYHKQTIEFEELKEMMDLERVAWQDERRAAATEVSALRTNVQAKGSSITKPVQTSIETGEQINDDLQEDDSHLRAQLNQVKSELNSERRRANGLDLEVKQLREKLRVLGEEASPVKGKVAVPRGSRIRSMQEIIQAKKW</sequence>
<feature type="coiled-coil region" evidence="1">
    <location>
        <begin position="128"/>
        <end position="225"/>
    </location>
</feature>
<evidence type="ECO:0000313" key="4">
    <source>
        <dbReference type="EMBL" id="CAD8675374.1"/>
    </source>
</evidence>
<evidence type="ECO:0000256" key="2">
    <source>
        <dbReference type="SAM" id="MobiDB-lite"/>
    </source>
</evidence>
<protein>
    <submittedName>
        <fullName evidence="3">Uncharacterized protein</fullName>
    </submittedName>
</protein>
<accession>A0A6T7X0K3</accession>
<reference evidence="3" key="1">
    <citation type="submission" date="2021-01" db="EMBL/GenBank/DDBJ databases">
        <authorList>
            <person name="Corre E."/>
            <person name="Pelletier E."/>
            <person name="Niang G."/>
            <person name="Scheremetjew M."/>
            <person name="Finn R."/>
            <person name="Kale V."/>
            <person name="Holt S."/>
            <person name="Cochrane G."/>
            <person name="Meng A."/>
            <person name="Brown T."/>
            <person name="Cohen L."/>
        </authorList>
    </citation>
    <scope>NUCLEOTIDE SEQUENCE</scope>
    <source>
        <strain evidence="3">CCMP722</strain>
    </source>
</reference>
<dbReference type="AlphaFoldDB" id="A0A6T7X0K3"/>
<dbReference type="EMBL" id="HBFA01024909">
    <property type="protein sequence ID" value="CAD8675372.1"/>
    <property type="molecule type" value="Transcribed_RNA"/>
</dbReference>
<feature type="compositionally biased region" description="Polar residues" evidence="2">
    <location>
        <begin position="66"/>
        <end position="87"/>
    </location>
</feature>
<keyword evidence="1" id="KW-0175">Coiled coil</keyword>